<gene>
    <name evidence="8" type="ORF">GKA01_22450</name>
</gene>
<feature type="transmembrane region" description="Helical" evidence="6">
    <location>
        <begin position="21"/>
        <end position="43"/>
    </location>
</feature>
<proteinExistence type="predicted"/>
<feature type="transmembrane region" description="Helical" evidence="6">
    <location>
        <begin position="251"/>
        <end position="269"/>
    </location>
</feature>
<dbReference type="CDD" id="cd17324">
    <property type="entry name" value="MFS_NepI_like"/>
    <property type="match status" value="1"/>
</dbReference>
<dbReference type="SUPFAM" id="SSF103473">
    <property type="entry name" value="MFS general substrate transporter"/>
    <property type="match status" value="1"/>
</dbReference>
<feature type="transmembrane region" description="Helical" evidence="6">
    <location>
        <begin position="337"/>
        <end position="360"/>
    </location>
</feature>
<feature type="domain" description="Major facilitator superfamily (MFS) profile" evidence="7">
    <location>
        <begin position="18"/>
        <end position="392"/>
    </location>
</feature>
<evidence type="ECO:0000256" key="3">
    <source>
        <dbReference type="ARBA" id="ARBA00022692"/>
    </source>
</evidence>
<dbReference type="GO" id="GO:0005886">
    <property type="term" value="C:plasma membrane"/>
    <property type="evidence" value="ECO:0007669"/>
    <property type="project" value="UniProtKB-SubCell"/>
</dbReference>
<keyword evidence="9" id="KW-1185">Reference proteome</keyword>
<feature type="transmembrane region" description="Helical" evidence="6">
    <location>
        <begin position="146"/>
        <end position="168"/>
    </location>
</feature>
<feature type="transmembrane region" description="Helical" evidence="6">
    <location>
        <begin position="305"/>
        <end position="325"/>
    </location>
</feature>
<dbReference type="PANTHER" id="PTHR43124">
    <property type="entry name" value="PURINE EFFLUX PUMP PBUE"/>
    <property type="match status" value="1"/>
</dbReference>
<feature type="transmembrane region" description="Helical" evidence="6">
    <location>
        <begin position="84"/>
        <end position="107"/>
    </location>
</feature>
<dbReference type="GO" id="GO:0022857">
    <property type="term" value="F:transmembrane transporter activity"/>
    <property type="evidence" value="ECO:0007669"/>
    <property type="project" value="InterPro"/>
</dbReference>
<dbReference type="OrthoDB" id="9810111at2"/>
<evidence type="ECO:0000313" key="9">
    <source>
        <dbReference type="Proteomes" id="UP000321079"/>
    </source>
</evidence>
<feature type="transmembrane region" description="Helical" evidence="6">
    <location>
        <begin position="174"/>
        <end position="193"/>
    </location>
</feature>
<organism evidence="8 9">
    <name type="scientific">Gluconobacter kanchanaburiensis NBRC 103587</name>
    <dbReference type="NCBI Taxonomy" id="1307948"/>
    <lineage>
        <taxon>Bacteria</taxon>
        <taxon>Pseudomonadati</taxon>
        <taxon>Pseudomonadota</taxon>
        <taxon>Alphaproteobacteria</taxon>
        <taxon>Acetobacterales</taxon>
        <taxon>Acetobacteraceae</taxon>
        <taxon>Gluconobacter</taxon>
    </lineage>
</organism>
<dbReference type="Pfam" id="PF07690">
    <property type="entry name" value="MFS_1"/>
    <property type="match status" value="1"/>
</dbReference>
<keyword evidence="4 6" id="KW-1133">Transmembrane helix</keyword>
<name>A0A511B9E7_9PROT</name>
<dbReference type="RefSeq" id="WP_146862958.1">
    <property type="nucleotide sequence ID" value="NZ_BARK01000006.1"/>
</dbReference>
<evidence type="ECO:0000256" key="2">
    <source>
        <dbReference type="ARBA" id="ARBA00022475"/>
    </source>
</evidence>
<dbReference type="Proteomes" id="UP000321079">
    <property type="component" value="Unassembled WGS sequence"/>
</dbReference>
<evidence type="ECO:0000256" key="1">
    <source>
        <dbReference type="ARBA" id="ARBA00004651"/>
    </source>
</evidence>
<feature type="transmembrane region" description="Helical" evidence="6">
    <location>
        <begin position="214"/>
        <end position="236"/>
    </location>
</feature>
<protein>
    <submittedName>
        <fullName evidence="8">MFS transporter</fullName>
    </submittedName>
</protein>
<evidence type="ECO:0000256" key="5">
    <source>
        <dbReference type="ARBA" id="ARBA00023136"/>
    </source>
</evidence>
<sequence>MHGPTPSLSAGESNTGLTVTLLSIAAFAMTTTEFIIVGLLPALAKEFSVSIASAGQLVTLFAFTVMVSGPPLTALLSHYNRKHLFLVLMLVLMAANILAAVAPTFWVLAVARFVPGMVIPIFWGTASETAADLVGTKKAGKAVAHVYMGIAAGMVLGIPIGTLAATVVGWRGTFWGLSVLSLAIFGLLAQSMPSIAGNDRVHLSHQLKILHQPIFLAHLLLSVLVFTAMFTAYTYLADTLEKIAHVPSSQIGWWLMGFGVVGLVGNSFAAHFVGRHPMRPTIVAIIVLAISTVATDMWAHNSCELTIPLALWGMANTALFAISQVRVMSAASHAQALAGTLNVSMANCGIGLGAIMGGFVIENFGIQFLGLITSIIALLAIVLAIGIGRKTGKVAH</sequence>
<dbReference type="InterPro" id="IPR050189">
    <property type="entry name" value="MFS_Efflux_Transporters"/>
</dbReference>
<feature type="transmembrane region" description="Helical" evidence="6">
    <location>
        <begin position="281"/>
        <end position="299"/>
    </location>
</feature>
<feature type="transmembrane region" description="Helical" evidence="6">
    <location>
        <begin position="366"/>
        <end position="387"/>
    </location>
</feature>
<keyword evidence="3 6" id="KW-0812">Transmembrane</keyword>
<keyword evidence="2" id="KW-1003">Cell membrane</keyword>
<dbReference type="PROSITE" id="PS50850">
    <property type="entry name" value="MFS"/>
    <property type="match status" value="1"/>
</dbReference>
<dbReference type="AlphaFoldDB" id="A0A511B9E7"/>
<dbReference type="Gene3D" id="1.20.1250.20">
    <property type="entry name" value="MFS general substrate transporter like domains"/>
    <property type="match status" value="1"/>
</dbReference>
<comment type="subcellular location">
    <subcellularLocation>
        <location evidence="1">Cell membrane</location>
        <topology evidence="1">Multi-pass membrane protein</topology>
    </subcellularLocation>
</comment>
<reference evidence="8 9" key="1">
    <citation type="submission" date="2019-07" db="EMBL/GenBank/DDBJ databases">
        <title>Whole genome shotgun sequence of Gluconobacter kanchanaburiensis NBRC 103587.</title>
        <authorList>
            <person name="Hosoyama A."/>
            <person name="Uohara A."/>
            <person name="Ohji S."/>
            <person name="Ichikawa N."/>
        </authorList>
    </citation>
    <scope>NUCLEOTIDE SEQUENCE [LARGE SCALE GENOMIC DNA]</scope>
    <source>
        <strain evidence="8 9">NBRC 103587</strain>
    </source>
</reference>
<dbReference type="InterPro" id="IPR036259">
    <property type="entry name" value="MFS_trans_sf"/>
</dbReference>
<accession>A0A511B9E7</accession>
<comment type="caution">
    <text evidence="8">The sequence shown here is derived from an EMBL/GenBank/DDBJ whole genome shotgun (WGS) entry which is preliminary data.</text>
</comment>
<evidence type="ECO:0000256" key="4">
    <source>
        <dbReference type="ARBA" id="ARBA00022989"/>
    </source>
</evidence>
<evidence type="ECO:0000256" key="6">
    <source>
        <dbReference type="SAM" id="Phobius"/>
    </source>
</evidence>
<dbReference type="PANTHER" id="PTHR43124:SF10">
    <property type="entry name" value="PURINE EFFLUX PUMP PBUE"/>
    <property type="match status" value="1"/>
</dbReference>
<feature type="transmembrane region" description="Helical" evidence="6">
    <location>
        <begin position="49"/>
        <end position="72"/>
    </location>
</feature>
<evidence type="ECO:0000259" key="7">
    <source>
        <dbReference type="PROSITE" id="PS50850"/>
    </source>
</evidence>
<evidence type="ECO:0000313" key="8">
    <source>
        <dbReference type="EMBL" id="GEK97048.1"/>
    </source>
</evidence>
<dbReference type="InterPro" id="IPR011701">
    <property type="entry name" value="MFS"/>
</dbReference>
<keyword evidence="5 6" id="KW-0472">Membrane</keyword>
<dbReference type="EMBL" id="BJVA01000016">
    <property type="protein sequence ID" value="GEK97048.1"/>
    <property type="molecule type" value="Genomic_DNA"/>
</dbReference>
<dbReference type="InterPro" id="IPR020846">
    <property type="entry name" value="MFS_dom"/>
</dbReference>